<protein>
    <recommendedName>
        <fullName evidence="3">D-xylose 1-dehydrogenase (NADP(+), D-xylono-1,5-lactone-forming)</fullName>
        <ecNumber evidence="3">1.1.1.179</ecNumber>
    </recommendedName>
    <alternativeName>
        <fullName evidence="4">D-xylose-NADP dehydrogenase</fullName>
    </alternativeName>
</protein>
<feature type="domain" description="Gfo/Idh/MocA-like oxidoreductase N-terminal" evidence="6">
    <location>
        <begin position="9"/>
        <end position="139"/>
    </location>
</feature>
<dbReference type="InterPro" id="IPR000683">
    <property type="entry name" value="Gfo/Idh/MocA-like_OxRdtase_N"/>
</dbReference>
<dbReference type="Pfam" id="PF22725">
    <property type="entry name" value="GFO_IDH_MocA_C3"/>
    <property type="match status" value="1"/>
</dbReference>
<keyword evidence="9" id="KW-1185">Reference proteome</keyword>
<dbReference type="Gene3D" id="3.40.50.720">
    <property type="entry name" value="NAD(P)-binding Rossmann-like Domain"/>
    <property type="match status" value="1"/>
</dbReference>
<evidence type="ECO:0000256" key="4">
    <source>
        <dbReference type="ARBA" id="ARBA00042988"/>
    </source>
</evidence>
<dbReference type="Pfam" id="PF01408">
    <property type="entry name" value="GFO_IDH_MocA"/>
    <property type="match status" value="1"/>
</dbReference>
<dbReference type="GO" id="GO:0047837">
    <property type="term" value="F:D-xylose 1-dehydrogenase (NADP+) activity"/>
    <property type="evidence" value="ECO:0007669"/>
    <property type="project" value="UniProtKB-EC"/>
</dbReference>
<dbReference type="Proteomes" id="UP000235786">
    <property type="component" value="Unassembled WGS sequence"/>
</dbReference>
<evidence type="ECO:0000256" key="1">
    <source>
        <dbReference type="ARBA" id="ARBA00010928"/>
    </source>
</evidence>
<evidence type="ECO:0000256" key="5">
    <source>
        <dbReference type="ARBA" id="ARBA00049233"/>
    </source>
</evidence>
<evidence type="ECO:0000313" key="8">
    <source>
        <dbReference type="EMBL" id="PMD34231.1"/>
    </source>
</evidence>
<dbReference type="SUPFAM" id="SSF51735">
    <property type="entry name" value="NAD(P)-binding Rossmann-fold domains"/>
    <property type="match status" value="1"/>
</dbReference>
<reference evidence="8 9" key="1">
    <citation type="submission" date="2016-04" db="EMBL/GenBank/DDBJ databases">
        <title>A degradative enzymes factory behind the ericoid mycorrhizal symbiosis.</title>
        <authorList>
            <consortium name="DOE Joint Genome Institute"/>
            <person name="Martino E."/>
            <person name="Morin E."/>
            <person name="Grelet G."/>
            <person name="Kuo A."/>
            <person name="Kohler A."/>
            <person name="Daghino S."/>
            <person name="Barry K."/>
            <person name="Choi C."/>
            <person name="Cichocki N."/>
            <person name="Clum A."/>
            <person name="Copeland A."/>
            <person name="Hainaut M."/>
            <person name="Haridas S."/>
            <person name="Labutti K."/>
            <person name="Lindquist E."/>
            <person name="Lipzen A."/>
            <person name="Khouja H.-R."/>
            <person name="Murat C."/>
            <person name="Ohm R."/>
            <person name="Olson A."/>
            <person name="Spatafora J."/>
            <person name="Veneault-Fourrey C."/>
            <person name="Henrissat B."/>
            <person name="Grigoriev I."/>
            <person name="Martin F."/>
            <person name="Perotto S."/>
        </authorList>
    </citation>
    <scope>NUCLEOTIDE SEQUENCE [LARGE SCALE GENOMIC DNA]</scope>
    <source>
        <strain evidence="8 9">F</strain>
    </source>
</reference>
<sequence>MASNQLPPIRWGILGTGWVSTRFAADLLISRSSATAHHKITALGTSSQEKGAGFLTTVFPSSSPDSIKPKIYTNYGDVYIDPEVDIVYIGTPHSYHKEQCLAAIAAGKHVLCEKPFTINAAEAEEVVAAAKAKGVYVMEAVWTRFFPLVLDLKRLLHSEKIIGDIQRLTCDFSLDKEMETLPASHRYKDINLGGGALLDIGVYPLMWSSIVLDGKVGTEASNPEVKATLLVIDGVDHEDVVVMKYPAMRRIGILTGSLRAKGREEFLRVEGSKGVITVSGPACSLPRTLKIQVEGEEEKVIAYDHEGYGFYFEADAVAKDVLEGRKESSVVPLAESVRMMKIMDEIRRQGGVVYPQDE</sequence>
<dbReference type="InterPro" id="IPR055170">
    <property type="entry name" value="GFO_IDH_MocA-like_dom"/>
</dbReference>
<dbReference type="GO" id="GO:0000166">
    <property type="term" value="F:nucleotide binding"/>
    <property type="evidence" value="ECO:0007669"/>
    <property type="project" value="InterPro"/>
</dbReference>
<evidence type="ECO:0000313" key="9">
    <source>
        <dbReference type="Proteomes" id="UP000235786"/>
    </source>
</evidence>
<comment type="similarity">
    <text evidence="1">Belongs to the Gfo/Idh/MocA family.</text>
</comment>
<feature type="domain" description="GFO/IDH/MocA-like oxidoreductase" evidence="7">
    <location>
        <begin position="152"/>
        <end position="276"/>
    </location>
</feature>
<dbReference type="PANTHER" id="PTHR22604">
    <property type="entry name" value="OXIDOREDUCTASES"/>
    <property type="match status" value="1"/>
</dbReference>
<accession>A0A2J6R6U5</accession>
<organism evidence="8 9">
    <name type="scientific">Hyaloscypha variabilis (strain UAMH 11265 / GT02V1 / F)</name>
    <name type="common">Meliniomyces variabilis</name>
    <dbReference type="NCBI Taxonomy" id="1149755"/>
    <lineage>
        <taxon>Eukaryota</taxon>
        <taxon>Fungi</taxon>
        <taxon>Dikarya</taxon>
        <taxon>Ascomycota</taxon>
        <taxon>Pezizomycotina</taxon>
        <taxon>Leotiomycetes</taxon>
        <taxon>Helotiales</taxon>
        <taxon>Hyaloscyphaceae</taxon>
        <taxon>Hyaloscypha</taxon>
        <taxon>Hyaloscypha variabilis</taxon>
    </lineage>
</organism>
<gene>
    <name evidence="8" type="ORF">L207DRAFT_517432</name>
</gene>
<evidence type="ECO:0000259" key="7">
    <source>
        <dbReference type="Pfam" id="PF22725"/>
    </source>
</evidence>
<dbReference type="OrthoDB" id="2129491at2759"/>
<evidence type="ECO:0000256" key="3">
    <source>
        <dbReference type="ARBA" id="ARBA00038984"/>
    </source>
</evidence>
<evidence type="ECO:0000259" key="6">
    <source>
        <dbReference type="Pfam" id="PF01408"/>
    </source>
</evidence>
<dbReference type="SUPFAM" id="SSF55347">
    <property type="entry name" value="Glyceraldehyde-3-phosphate dehydrogenase-like, C-terminal domain"/>
    <property type="match status" value="1"/>
</dbReference>
<comment type="catalytic activity">
    <reaction evidence="5">
        <text>D-xylose + NADP(+) = D-xylono-1,5-lactone + NADPH + H(+)</text>
        <dbReference type="Rhea" id="RHEA:22000"/>
        <dbReference type="ChEBI" id="CHEBI:15378"/>
        <dbReference type="ChEBI" id="CHEBI:15867"/>
        <dbReference type="ChEBI" id="CHEBI:53455"/>
        <dbReference type="ChEBI" id="CHEBI:57783"/>
        <dbReference type="ChEBI" id="CHEBI:58349"/>
        <dbReference type="EC" id="1.1.1.179"/>
    </reaction>
</comment>
<dbReference type="Gene3D" id="3.30.360.10">
    <property type="entry name" value="Dihydrodipicolinate Reductase, domain 2"/>
    <property type="match status" value="1"/>
</dbReference>
<dbReference type="AlphaFoldDB" id="A0A2J6R6U5"/>
<dbReference type="PANTHER" id="PTHR22604:SF105">
    <property type="entry name" value="TRANS-1,2-DIHYDROBENZENE-1,2-DIOL DEHYDROGENASE"/>
    <property type="match status" value="1"/>
</dbReference>
<dbReference type="InterPro" id="IPR036291">
    <property type="entry name" value="NAD(P)-bd_dom_sf"/>
</dbReference>
<proteinExistence type="inferred from homology"/>
<keyword evidence="2" id="KW-0560">Oxidoreductase</keyword>
<dbReference type="InterPro" id="IPR050984">
    <property type="entry name" value="Gfo/Idh/MocA_domain"/>
</dbReference>
<dbReference type="EC" id="1.1.1.179" evidence="3"/>
<dbReference type="EMBL" id="KZ613954">
    <property type="protein sequence ID" value="PMD34231.1"/>
    <property type="molecule type" value="Genomic_DNA"/>
</dbReference>
<evidence type="ECO:0000256" key="2">
    <source>
        <dbReference type="ARBA" id="ARBA00023002"/>
    </source>
</evidence>
<dbReference type="STRING" id="1149755.A0A2J6R6U5"/>
<name>A0A2J6R6U5_HYAVF</name>